<reference evidence="1 2" key="1">
    <citation type="journal article" date="2019" name="Sci. Rep.">
        <title>Orb-weaving spider Araneus ventricosus genome elucidates the spidroin gene catalogue.</title>
        <authorList>
            <person name="Kono N."/>
            <person name="Nakamura H."/>
            <person name="Ohtoshi R."/>
            <person name="Moran D.A.P."/>
            <person name="Shinohara A."/>
            <person name="Yoshida Y."/>
            <person name="Fujiwara M."/>
            <person name="Mori M."/>
            <person name="Tomita M."/>
            <person name="Arakawa K."/>
        </authorList>
    </citation>
    <scope>NUCLEOTIDE SEQUENCE [LARGE SCALE GENOMIC DNA]</scope>
</reference>
<sequence length="170" mass="19024">MYSQSILEDHISLIMEPESKFLGYITRTFGTSKCIEQAITDFLLESKISKESLVAFGCDGTNVNVGKYGGVISLLEKKLGKSLQWIICVLHVNELPFRHLFQHIDGSASASIAFSGRIGKDLEICEKRPVFRFHCILTDLPEFSFQGISTDQTYLHRIVSAISTGIFPMD</sequence>
<name>A0A4Y2TX73_ARAVE</name>
<dbReference type="OrthoDB" id="6617942at2759"/>
<dbReference type="Proteomes" id="UP000499080">
    <property type="component" value="Unassembled WGS sequence"/>
</dbReference>
<dbReference type="AlphaFoldDB" id="A0A4Y2TX73"/>
<accession>A0A4Y2TX73</accession>
<keyword evidence="2" id="KW-1185">Reference proteome</keyword>
<proteinExistence type="predicted"/>
<evidence type="ECO:0000313" key="1">
    <source>
        <dbReference type="EMBL" id="GBO04294.1"/>
    </source>
</evidence>
<comment type="caution">
    <text evidence="1">The sequence shown here is derived from an EMBL/GenBank/DDBJ whole genome shotgun (WGS) entry which is preliminary data.</text>
</comment>
<evidence type="ECO:0008006" key="3">
    <source>
        <dbReference type="Google" id="ProtNLM"/>
    </source>
</evidence>
<gene>
    <name evidence="1" type="ORF">AVEN_104276_1</name>
</gene>
<protein>
    <recommendedName>
        <fullName evidence="3">DUF4371 domain-containing protein</fullName>
    </recommendedName>
</protein>
<evidence type="ECO:0000313" key="2">
    <source>
        <dbReference type="Proteomes" id="UP000499080"/>
    </source>
</evidence>
<organism evidence="1 2">
    <name type="scientific">Araneus ventricosus</name>
    <name type="common">Orbweaver spider</name>
    <name type="synonym">Epeira ventricosa</name>
    <dbReference type="NCBI Taxonomy" id="182803"/>
    <lineage>
        <taxon>Eukaryota</taxon>
        <taxon>Metazoa</taxon>
        <taxon>Ecdysozoa</taxon>
        <taxon>Arthropoda</taxon>
        <taxon>Chelicerata</taxon>
        <taxon>Arachnida</taxon>
        <taxon>Araneae</taxon>
        <taxon>Araneomorphae</taxon>
        <taxon>Entelegynae</taxon>
        <taxon>Araneoidea</taxon>
        <taxon>Araneidae</taxon>
        <taxon>Araneus</taxon>
    </lineage>
</organism>
<dbReference type="EMBL" id="BGPR01031305">
    <property type="protein sequence ID" value="GBO04294.1"/>
    <property type="molecule type" value="Genomic_DNA"/>
</dbReference>